<dbReference type="Gene3D" id="2.60.40.10">
    <property type="entry name" value="Immunoglobulins"/>
    <property type="match status" value="1"/>
</dbReference>
<gene>
    <name evidence="2" type="ORF">GLV81_17370</name>
</gene>
<dbReference type="InterPro" id="IPR026444">
    <property type="entry name" value="Secre_tail"/>
</dbReference>
<evidence type="ECO:0000259" key="1">
    <source>
        <dbReference type="Pfam" id="PF18962"/>
    </source>
</evidence>
<accession>A0A6I6GX11</accession>
<sequence>MYCLYTVQTYTNVTGINWNPNWGQSTVVSEVQVAGNDTRKYANLNYQGFEFTPALNLTGMTKLHFDIWSPDCTQFQFYLISPGPVEIPATITPTLSGWKSVDVDLSNFSPVVLSNVFQFKIVGTPFGTSTVWLDNIYFYKSAALPTSPTTAAPTPPARNAGDVISVFSNAYTNITGVNFNPGWGQSTVIADEQIAGNDTKKYSTLNYQGFELSPALNLTGMTKLHFDLWTPNSTQFKFFLISPGPVESAVTVTPTLSEWVSVDVDLSTFGSVVMNNVFQFKLESLPFGTTTAWLDNIYFYKEGSLPVKFNGFTAAANAGAVLLKWGTASESNNKGFTVEKSADGLTWSDIGFVAGAGNSNSQRQYVFTDNKPGKGNNYYRLKQTDLDGKQAFSEVRMVNMAAKRGAVTVFPNPAKGMVYLNTDAVSGTLQYQLLNMNGKAVLSGQVNVSNGQQSINIQTVPAGTYLLRLTANGVSSTEKLIVQ</sequence>
<feature type="domain" description="Secretion system C-terminal sorting" evidence="1">
    <location>
        <begin position="409"/>
        <end position="482"/>
    </location>
</feature>
<proteinExistence type="predicted"/>
<evidence type="ECO:0000313" key="2">
    <source>
        <dbReference type="EMBL" id="QGW29649.1"/>
    </source>
</evidence>
<dbReference type="Pfam" id="PF18962">
    <property type="entry name" value="Por_Secre_tail"/>
    <property type="match status" value="1"/>
</dbReference>
<dbReference type="KEGG" id="fls:GLV81_17370"/>
<evidence type="ECO:0000313" key="3">
    <source>
        <dbReference type="Proteomes" id="UP000426027"/>
    </source>
</evidence>
<dbReference type="InterPro" id="IPR013783">
    <property type="entry name" value="Ig-like_fold"/>
</dbReference>
<protein>
    <submittedName>
        <fullName evidence="2">T9SS type A sorting domain-containing protein</fullName>
    </submittedName>
</protein>
<name>A0A6I6GX11_9BACT</name>
<reference evidence="2 3" key="1">
    <citation type="submission" date="2019-11" db="EMBL/GenBank/DDBJ databases">
        <authorList>
            <person name="Im W.T."/>
        </authorList>
    </citation>
    <scope>NUCLEOTIDE SEQUENCE [LARGE SCALE GENOMIC DNA]</scope>
    <source>
        <strain evidence="2 3">SB-02</strain>
    </source>
</reference>
<dbReference type="Proteomes" id="UP000426027">
    <property type="component" value="Chromosome"/>
</dbReference>
<dbReference type="EMBL" id="CP046566">
    <property type="protein sequence ID" value="QGW29649.1"/>
    <property type="molecule type" value="Genomic_DNA"/>
</dbReference>
<dbReference type="NCBIfam" id="TIGR04183">
    <property type="entry name" value="Por_Secre_tail"/>
    <property type="match status" value="1"/>
</dbReference>
<organism evidence="2 3">
    <name type="scientific">Phnomibacter ginsenosidimutans</name>
    <dbReference type="NCBI Taxonomy" id="2676868"/>
    <lineage>
        <taxon>Bacteria</taxon>
        <taxon>Pseudomonadati</taxon>
        <taxon>Bacteroidota</taxon>
        <taxon>Chitinophagia</taxon>
        <taxon>Chitinophagales</taxon>
        <taxon>Chitinophagaceae</taxon>
        <taxon>Phnomibacter</taxon>
    </lineage>
</organism>
<dbReference type="Gene3D" id="2.60.120.430">
    <property type="entry name" value="Galactose-binding lectin"/>
    <property type="match status" value="1"/>
</dbReference>
<keyword evidence="3" id="KW-1185">Reference proteome</keyword>
<dbReference type="AlphaFoldDB" id="A0A6I6GX11"/>